<dbReference type="Gene3D" id="3.90.1330.10">
    <property type="entry name" value="Alpha-glucuronidase, C-terminal domain"/>
    <property type="match status" value="1"/>
</dbReference>
<dbReference type="GO" id="GO:0033939">
    <property type="term" value="F:xylan alpha-1,2-glucuronosidase activity"/>
    <property type="evidence" value="ECO:0007669"/>
    <property type="project" value="UniProtKB-EC"/>
</dbReference>
<dbReference type="PIRSF" id="PIRSF029900">
    <property type="entry name" value="Alpha-glucuronds"/>
    <property type="match status" value="1"/>
</dbReference>
<evidence type="ECO:0000256" key="8">
    <source>
        <dbReference type="PIRSR" id="PIRSR029900-1"/>
    </source>
</evidence>
<dbReference type="GO" id="GO:0005576">
    <property type="term" value="C:extracellular region"/>
    <property type="evidence" value="ECO:0007669"/>
    <property type="project" value="InterPro"/>
</dbReference>
<keyword evidence="3 7" id="KW-0378">Hydrolase</keyword>
<dbReference type="PANTHER" id="PTHR39207:SF1">
    <property type="entry name" value="ALPHA-GLUCURONIDASE A"/>
    <property type="match status" value="1"/>
</dbReference>
<dbReference type="Pfam" id="PF03648">
    <property type="entry name" value="Glyco_hydro_67N"/>
    <property type="match status" value="1"/>
</dbReference>
<dbReference type="GO" id="GO:0046559">
    <property type="term" value="F:alpha-glucuronidase activity"/>
    <property type="evidence" value="ECO:0007669"/>
    <property type="project" value="InterPro"/>
</dbReference>
<protein>
    <recommendedName>
        <fullName evidence="9">Xylan alpha-1,2-glucuronidase</fullName>
        <ecNumber evidence="9">3.2.1.131</ecNumber>
    </recommendedName>
</protein>
<dbReference type="OrthoDB" id="339499at2"/>
<dbReference type="RefSeq" id="WP_142453086.1">
    <property type="nucleotide sequence ID" value="NZ_FXTP01000002.1"/>
</dbReference>
<comment type="catalytic activity">
    <reaction evidence="9">
        <text>Hydrolysis of (1-&gt;2)-alpha-D-(4-O-methyl)glucuronosyl links in the main chain of hardwood xylans.</text>
        <dbReference type="EC" id="3.2.1.131"/>
    </reaction>
</comment>
<evidence type="ECO:0000256" key="2">
    <source>
        <dbReference type="ARBA" id="ARBA00022651"/>
    </source>
</evidence>
<evidence type="ECO:0000313" key="15">
    <source>
        <dbReference type="Proteomes" id="UP000317557"/>
    </source>
</evidence>
<evidence type="ECO:0000256" key="1">
    <source>
        <dbReference type="ARBA" id="ARBA00008833"/>
    </source>
</evidence>
<dbReference type="AlphaFoldDB" id="A0A521B6E3"/>
<dbReference type="InterPro" id="IPR017853">
    <property type="entry name" value="GH"/>
</dbReference>
<dbReference type="InterPro" id="IPR011395">
    <property type="entry name" value="Glyco_hydro_67_aGlcAse"/>
</dbReference>
<feature type="active site" description="Proton acceptor" evidence="8">
    <location>
        <position position="385"/>
    </location>
</feature>
<dbReference type="InterPro" id="IPR011100">
    <property type="entry name" value="Glyco_hydro_67_cat"/>
</dbReference>
<dbReference type="EC" id="3.2.1.131" evidence="9"/>
<comment type="similarity">
    <text evidence="1 7 9">Belongs to the glycosyl hydrolase 67 family.</text>
</comment>
<keyword evidence="4 9" id="KW-0119">Carbohydrate metabolism</keyword>
<evidence type="ECO:0000313" key="14">
    <source>
        <dbReference type="EMBL" id="SMO42633.1"/>
    </source>
</evidence>
<dbReference type="InterPro" id="IPR029018">
    <property type="entry name" value="Hex-like_dom2"/>
</dbReference>
<comment type="subunit">
    <text evidence="9">Homodimer.</text>
</comment>
<keyword evidence="5 7" id="KW-0326">Glycosidase</keyword>
<sequence>MTIRKTFLSLFLLLFIAAPFSLQAEDGYRAWLRYDKIDNAEVLKSYQAQFNHVLIKGDSPTLKAAQEELEIGLKGLMGTEFDFTAGSVQGGTLLIGTIKELSDFSELNLKTLLSDSGPEGYIIQRRELDGKEITLIAANTDIGVLYGVYHLLRMMQTHQYLDGVSVSSSPKIENRILNHWDNLNRLVERGYAGLSLWDWGRLPEYKDPRYTDYARLNASMGINGTVLNNVNADPRILNEDFLEKVEVLADIFRPYGIKVYLSVNFQSPIEVGGLETADPLAPEVQEWWNEKAADIYERIPDFGGFLVKADSEGQPGPFQYNRTHAEGANMLADAVAPQDGLLIWRAFVYSPEQTDRFREAYDEFVPQDGKFRDNVLLQVKNGPIDFQPREPFSPLFGALPNTNTVLELQITQEYFGFANHLAYQGPLFTEALNHDTYAEGEGSTVGKIVASEVFDYEHTGIAGVVNLGTDRNWTGHPFIQSSWYAFGRLAWDYTLSSEDIAKEWLRMTFTNNPKFVEPITEVMQESREAGVNYRSPLGLTHLYAQGHHYGPAPWTSDLPRPDWTAVYYHKAAEDGIGFDRTETGSNAIGQYEAPLEEKFSDPETTPEEFLLWFHHLPWDYEMDSGRTLWGELVHKYYQGVETVRWMQEEWESIEGLIDEHRFEEVKALLEIQEKDAVIWRNSCVLYFQTHSNKPIPDQYEKPEHDLEYYKELEKTRYIPAPRYY</sequence>
<dbReference type="GO" id="GO:0045493">
    <property type="term" value="P:xylan catabolic process"/>
    <property type="evidence" value="ECO:0007669"/>
    <property type="project" value="UniProtKB-KW"/>
</dbReference>
<keyword evidence="6 9" id="KW-0624">Polysaccharide degradation</keyword>
<feature type="signal peptide" evidence="10">
    <location>
        <begin position="1"/>
        <end position="24"/>
    </location>
</feature>
<gene>
    <name evidence="14" type="ORF">SAMN06265219_10263</name>
</gene>
<dbReference type="SUPFAM" id="SSF55545">
    <property type="entry name" value="beta-N-acetylhexosaminidase-like domain"/>
    <property type="match status" value="1"/>
</dbReference>
<reference evidence="14 15" key="1">
    <citation type="submission" date="2017-05" db="EMBL/GenBank/DDBJ databases">
        <authorList>
            <person name="Varghese N."/>
            <person name="Submissions S."/>
        </authorList>
    </citation>
    <scope>NUCLEOTIDE SEQUENCE [LARGE SCALE GENOMIC DNA]</scope>
    <source>
        <strain evidence="14 15">DSM 21985</strain>
    </source>
</reference>
<dbReference type="EMBL" id="FXTP01000002">
    <property type="protein sequence ID" value="SMO42633.1"/>
    <property type="molecule type" value="Genomic_DNA"/>
</dbReference>
<dbReference type="InterPro" id="IPR037054">
    <property type="entry name" value="A-glucoronidase_C_sf"/>
</dbReference>
<name>A0A521B6E3_9BACT</name>
<proteinExistence type="inferred from homology"/>
<evidence type="ECO:0000256" key="3">
    <source>
        <dbReference type="ARBA" id="ARBA00022801"/>
    </source>
</evidence>
<keyword evidence="10" id="KW-0732">Signal</keyword>
<dbReference type="Gene3D" id="3.20.20.80">
    <property type="entry name" value="Glycosidases"/>
    <property type="match status" value="1"/>
</dbReference>
<feature type="domain" description="Glycosyl hydrolase family 67 catalytic" evidence="13">
    <location>
        <begin position="155"/>
        <end position="473"/>
    </location>
</feature>
<dbReference type="PANTHER" id="PTHR39207">
    <property type="entry name" value="ALPHA-GLUCURONIDASE A"/>
    <property type="match status" value="1"/>
</dbReference>
<dbReference type="Pfam" id="PF07488">
    <property type="entry name" value="Glyco_hydro_67M"/>
    <property type="match status" value="1"/>
</dbReference>
<dbReference type="Proteomes" id="UP000317557">
    <property type="component" value="Unassembled WGS sequence"/>
</dbReference>
<dbReference type="SUPFAM" id="SSF51445">
    <property type="entry name" value="(Trans)glycosidases"/>
    <property type="match status" value="1"/>
</dbReference>
<keyword evidence="15" id="KW-1185">Reference proteome</keyword>
<evidence type="ECO:0000259" key="12">
    <source>
        <dbReference type="Pfam" id="PF07477"/>
    </source>
</evidence>
<evidence type="ECO:0000256" key="5">
    <source>
        <dbReference type="ARBA" id="ARBA00023295"/>
    </source>
</evidence>
<evidence type="ECO:0000259" key="11">
    <source>
        <dbReference type="Pfam" id="PF03648"/>
    </source>
</evidence>
<keyword evidence="2 7" id="KW-0858">Xylan degradation</keyword>
<dbReference type="Gene3D" id="3.30.379.10">
    <property type="entry name" value="Chitobiase/beta-hexosaminidase domain 2-like"/>
    <property type="match status" value="1"/>
</dbReference>
<evidence type="ECO:0000256" key="4">
    <source>
        <dbReference type="ARBA" id="ARBA00023277"/>
    </source>
</evidence>
<evidence type="ECO:0000256" key="9">
    <source>
        <dbReference type="RuleBase" id="RU361198"/>
    </source>
</evidence>
<feature type="domain" description="Glycosyl hydrolase family 67 C-terminal" evidence="12">
    <location>
        <begin position="474"/>
        <end position="698"/>
    </location>
</feature>
<evidence type="ECO:0000259" key="13">
    <source>
        <dbReference type="Pfam" id="PF07488"/>
    </source>
</evidence>
<evidence type="ECO:0000256" key="7">
    <source>
        <dbReference type="PIRNR" id="PIRNR029900"/>
    </source>
</evidence>
<feature type="domain" description="Alpha glucuronidase N-terminal" evidence="11">
    <location>
        <begin position="30"/>
        <end position="151"/>
    </location>
</feature>
<accession>A0A521B6E3</accession>
<feature type="chain" id="PRO_5022012985" description="Xylan alpha-1,2-glucuronidase" evidence="10">
    <location>
        <begin position="25"/>
        <end position="724"/>
    </location>
</feature>
<dbReference type="InterPro" id="IPR011099">
    <property type="entry name" value="Glyco_hydro_67_C"/>
</dbReference>
<evidence type="ECO:0000256" key="6">
    <source>
        <dbReference type="ARBA" id="ARBA00023326"/>
    </source>
</evidence>
<feature type="active site" description="Proton acceptor" evidence="8">
    <location>
        <position position="413"/>
    </location>
</feature>
<dbReference type="InterPro" id="IPR005154">
    <property type="entry name" value="Glyco_hydro_67_aGlcAse_N"/>
</dbReference>
<feature type="active site" description="Proton donor" evidence="8">
    <location>
        <position position="312"/>
    </location>
</feature>
<organism evidence="14 15">
    <name type="scientific">Gracilimonas mengyeensis</name>
    <dbReference type="NCBI Taxonomy" id="1302730"/>
    <lineage>
        <taxon>Bacteria</taxon>
        <taxon>Pseudomonadati</taxon>
        <taxon>Balneolota</taxon>
        <taxon>Balneolia</taxon>
        <taxon>Balneolales</taxon>
        <taxon>Balneolaceae</taxon>
        <taxon>Gracilimonas</taxon>
    </lineage>
</organism>
<dbReference type="Pfam" id="PF07477">
    <property type="entry name" value="Glyco_hydro_67C"/>
    <property type="match status" value="1"/>
</dbReference>
<evidence type="ECO:0000256" key="10">
    <source>
        <dbReference type="SAM" id="SignalP"/>
    </source>
</evidence>